<proteinExistence type="predicted"/>
<feature type="compositionally biased region" description="Basic and acidic residues" evidence="1">
    <location>
        <begin position="274"/>
        <end position="287"/>
    </location>
</feature>
<dbReference type="EMBL" id="JABBWK010000052">
    <property type="protein sequence ID" value="KAG1896736.1"/>
    <property type="molecule type" value="Genomic_DNA"/>
</dbReference>
<feature type="compositionally biased region" description="Acidic residues" evidence="1">
    <location>
        <begin position="315"/>
        <end position="325"/>
    </location>
</feature>
<feature type="region of interest" description="Disordered" evidence="1">
    <location>
        <begin position="365"/>
        <end position="395"/>
    </location>
</feature>
<dbReference type="RefSeq" id="XP_041222312.1">
    <property type="nucleotide sequence ID" value="XM_041377292.1"/>
</dbReference>
<keyword evidence="2" id="KW-0732">Signal</keyword>
<gene>
    <name evidence="3" type="ORF">F5891DRAFT_983165</name>
</gene>
<dbReference type="Proteomes" id="UP001195769">
    <property type="component" value="Unassembled WGS sequence"/>
</dbReference>
<dbReference type="GeneID" id="64671590"/>
<dbReference type="Pfam" id="PF20414">
    <property type="entry name" value="DUF6698"/>
    <property type="match status" value="1"/>
</dbReference>
<dbReference type="InterPro" id="IPR046521">
    <property type="entry name" value="DUF6698"/>
</dbReference>
<evidence type="ECO:0000256" key="2">
    <source>
        <dbReference type="SAM" id="SignalP"/>
    </source>
</evidence>
<accession>A0AAD4DZ12</accession>
<feature type="compositionally biased region" description="Acidic residues" evidence="1">
    <location>
        <begin position="243"/>
        <end position="256"/>
    </location>
</feature>
<evidence type="ECO:0000313" key="4">
    <source>
        <dbReference type="Proteomes" id="UP001195769"/>
    </source>
</evidence>
<reference evidence="3" key="1">
    <citation type="journal article" date="2020" name="New Phytol.">
        <title>Comparative genomics reveals dynamic genome evolution in host specialist ectomycorrhizal fungi.</title>
        <authorList>
            <person name="Lofgren L.A."/>
            <person name="Nguyen N.H."/>
            <person name="Vilgalys R."/>
            <person name="Ruytinx J."/>
            <person name="Liao H.L."/>
            <person name="Branco S."/>
            <person name="Kuo A."/>
            <person name="LaButti K."/>
            <person name="Lipzen A."/>
            <person name="Andreopoulos W."/>
            <person name="Pangilinan J."/>
            <person name="Riley R."/>
            <person name="Hundley H."/>
            <person name="Na H."/>
            <person name="Barry K."/>
            <person name="Grigoriev I.V."/>
            <person name="Stajich J.E."/>
            <person name="Kennedy P.G."/>
        </authorList>
    </citation>
    <scope>NUCLEOTIDE SEQUENCE</scope>
    <source>
        <strain evidence="3">FC203</strain>
    </source>
</reference>
<feature type="region of interest" description="Disordered" evidence="1">
    <location>
        <begin position="130"/>
        <end position="196"/>
    </location>
</feature>
<name>A0AAD4DZ12_9AGAM</name>
<keyword evidence="4" id="KW-1185">Reference proteome</keyword>
<organism evidence="3 4">
    <name type="scientific">Suillus fuscotomentosus</name>
    <dbReference type="NCBI Taxonomy" id="1912939"/>
    <lineage>
        <taxon>Eukaryota</taxon>
        <taxon>Fungi</taxon>
        <taxon>Dikarya</taxon>
        <taxon>Basidiomycota</taxon>
        <taxon>Agaricomycotina</taxon>
        <taxon>Agaricomycetes</taxon>
        <taxon>Agaricomycetidae</taxon>
        <taxon>Boletales</taxon>
        <taxon>Suillineae</taxon>
        <taxon>Suillaceae</taxon>
        <taxon>Suillus</taxon>
    </lineage>
</organism>
<dbReference type="AlphaFoldDB" id="A0AAD4DZ12"/>
<protein>
    <submittedName>
        <fullName evidence="3">Uncharacterized protein</fullName>
    </submittedName>
</protein>
<sequence length="395" mass="42643">MGINHPVLASFLCPISALADFNRDPALYDEDAMHEGLFQGYLIEHIMCHIFTGPSTALGDDSRTTRSCNASLHDMTTVKAEHIAYACVQARFAISNKNKWSKADGEFNNCAFYYNIINFIRECEDRDWAEASNGGTGGPTISDNNGPGNSTGSSSTPVNRLAKMRVQMATRASTAKQPTAPEATPTIPTPPQSSVTLEPELLPLPVASVTPEPELPPLPIVQSPRLMQMAPIPQKSPALSELTPDDVPSDNNEDLEPVSTNKRRQKKAPPTSRGKADCASDIERSDDTELFGSEAKEGKRHHDAKNSLLSAESIEGGEEIEDDESSTWLDHVQMSSAAAMVTNTDFDVESEVDLSADGLLAVLAESRPNVDSTGKGKAEAEDINGSDDECPEVWE</sequence>
<feature type="compositionally biased region" description="Low complexity" evidence="1">
    <location>
        <begin position="144"/>
        <end position="157"/>
    </location>
</feature>
<evidence type="ECO:0000313" key="3">
    <source>
        <dbReference type="EMBL" id="KAG1896736.1"/>
    </source>
</evidence>
<evidence type="ECO:0000256" key="1">
    <source>
        <dbReference type="SAM" id="MobiDB-lite"/>
    </source>
</evidence>
<feature type="chain" id="PRO_5042102150" evidence="2">
    <location>
        <begin position="20"/>
        <end position="395"/>
    </location>
</feature>
<comment type="caution">
    <text evidence="3">The sequence shown here is derived from an EMBL/GenBank/DDBJ whole genome shotgun (WGS) entry which is preliminary data.</text>
</comment>
<feature type="compositionally biased region" description="Acidic residues" evidence="1">
    <location>
        <begin position="381"/>
        <end position="395"/>
    </location>
</feature>
<feature type="region of interest" description="Disordered" evidence="1">
    <location>
        <begin position="236"/>
        <end position="326"/>
    </location>
</feature>
<feature type="signal peptide" evidence="2">
    <location>
        <begin position="1"/>
        <end position="19"/>
    </location>
</feature>